<proteinExistence type="predicted"/>
<protein>
    <submittedName>
        <fullName evidence="2">Maltodextrin glycosyltransferase</fullName>
    </submittedName>
</protein>
<dbReference type="SMART" id="SM00642">
    <property type="entry name" value="Aamy"/>
    <property type="match status" value="1"/>
</dbReference>
<evidence type="ECO:0000313" key="2">
    <source>
        <dbReference type="EMBL" id="APT73491.1"/>
    </source>
</evidence>
<name>A0ABM6GDG4_9BACT</name>
<dbReference type="InterPro" id="IPR017853">
    <property type="entry name" value="GH"/>
</dbReference>
<dbReference type="RefSeq" id="WP_012056686.1">
    <property type="nucleotide sequence ID" value="NZ_CP007389.1"/>
</dbReference>
<evidence type="ECO:0000259" key="1">
    <source>
        <dbReference type="SMART" id="SM00642"/>
    </source>
</evidence>
<dbReference type="Gene3D" id="3.20.20.80">
    <property type="entry name" value="Glycosidases"/>
    <property type="match status" value="1"/>
</dbReference>
<gene>
    <name evidence="2" type="ORF">BW47_02470</name>
</gene>
<dbReference type="InterPro" id="IPR006047">
    <property type="entry name" value="GH13_cat_dom"/>
</dbReference>
<keyword evidence="3" id="KW-1185">Reference proteome</keyword>
<dbReference type="PANTHER" id="PTHR10357">
    <property type="entry name" value="ALPHA-AMYLASE FAMILY MEMBER"/>
    <property type="match status" value="1"/>
</dbReference>
<dbReference type="PANTHER" id="PTHR10357:SF179">
    <property type="entry name" value="NEUTRAL AND BASIC AMINO ACID TRANSPORT PROTEIN RBAT"/>
    <property type="match status" value="1"/>
</dbReference>
<dbReference type="CDD" id="cd11335">
    <property type="entry name" value="AmyAc_MTase_N"/>
    <property type="match status" value="1"/>
</dbReference>
<evidence type="ECO:0000313" key="3">
    <source>
        <dbReference type="Proteomes" id="UP000185490"/>
    </source>
</evidence>
<dbReference type="SUPFAM" id="SSF51445">
    <property type="entry name" value="(Trans)glycosidases"/>
    <property type="match status" value="1"/>
</dbReference>
<reference evidence="2 3" key="1">
    <citation type="submission" date="2014-02" db="EMBL/GenBank/DDBJ databases">
        <title>Diversity of Thermotogales isolates from hydrothermal vents.</title>
        <authorList>
            <person name="Haverkamp T.H.A."/>
            <person name="Lossouarn J."/>
            <person name="Geslin C."/>
            <person name="Nesbo C.L."/>
        </authorList>
    </citation>
    <scope>NUCLEOTIDE SEQUENCE [LARGE SCALE GENOMIC DNA]</scope>
    <source>
        <strain evidence="2 3">431</strain>
    </source>
</reference>
<sequence length="663" mass="77451">MLKELEKYLKAKITGHKNYAIPKLWIKGYEYLYGDIFEEKGENLFVDPYEFFFKVISHINSQREKIDYSKPISYHSKEKNWEKNAIMYGTLPRMTTSFNHKGFGNFEEIDILGFKESGTFLKMIALLPYLKNFNVNTIYMLPISKTSDLFKKGSIGSPYAVKNPLELDESYHDPLLADFSVKDEFKALVEAAHILGMRVVLDFIPRTASRDSDLIKEHPDWFYWIKIDDLADYKPPRVDELSFKIPDKEDIPVLYRNTEVRKHLNRFVDSPDKIDPKKWAKVKNMPGNILVNIIREFELVTPPGFSDWINDPQPTWDDVTFLRLYLDNPIDAQEYIPEDQKPYILFDVIKSSKFPGSIPNKDLWEYISNIIPNYQKKFGIDGARIDMGHALPSKLQEMIIKKAREIDPFFVFIAEELEMDNDIKAKDDGYNVILGNSWYAAPRKEEMYKLLEEKAKNLAIPFIASVETPDTPRISTREFGEKLKYLATFLLYFSPNGIPYINSGQEIGEIQPMNLGLDNTVWGKTVLPPDDEFYGKLAFFDHYVLHWNDYDEKLFEFLKTLLFLRKKYNDFVLNGEFKYVYFNYQDGFLANYSYWVEDKGLIVVGNLDLSWERAFDIYLENTAEKTLNVKSVKIWDGEEKTYEPQKILNLKLAPGGFALIIIN</sequence>
<dbReference type="EMBL" id="CP007389">
    <property type="protein sequence ID" value="APT73491.1"/>
    <property type="molecule type" value="Genomic_DNA"/>
</dbReference>
<organism evidence="2 3">
    <name type="scientific">Thermosipho melanesiensis</name>
    <dbReference type="NCBI Taxonomy" id="46541"/>
    <lineage>
        <taxon>Bacteria</taxon>
        <taxon>Thermotogati</taxon>
        <taxon>Thermotogota</taxon>
        <taxon>Thermotogae</taxon>
        <taxon>Thermotogales</taxon>
        <taxon>Fervidobacteriaceae</taxon>
        <taxon>Thermosipho</taxon>
    </lineage>
</organism>
<dbReference type="Proteomes" id="UP000185490">
    <property type="component" value="Chromosome"/>
</dbReference>
<feature type="domain" description="Glycosyl hydrolase family 13 catalytic" evidence="1">
    <location>
        <begin position="108"/>
        <end position="541"/>
    </location>
</feature>
<accession>A0ABM6GDG4</accession>